<dbReference type="PANTHER" id="PTHR31973:SF187">
    <property type="entry name" value="MUTATOR TRANSPOSASE MUDRA PROTEIN"/>
    <property type="match status" value="1"/>
</dbReference>
<dbReference type="Proteomes" id="UP000704712">
    <property type="component" value="Unassembled WGS sequence"/>
</dbReference>
<sequence>MDVPSTGPTTLSVKTGSTISLVKGMQFAQRKEVTLNIKNFALAQGKRAFTCQAKSGGSDTLYVCASKTNCSFHVQLIKSQRQNYFENRISSLNVAHEGCSGTVKVIAAQVAVTATTVAAVHSKSALDGPSLQDKAKELEGVHVPTRLMYRVREVLMEDTALDYAEGSDNRFRRAFLSHPDVYLLGETSQAVIGLDGAFLKHKGADNTMLVLVGRIGNLENIILAVVICPFEDEVNCVWFMRCCTAAGVETSYLPVFSDRGSGIIAAATSLGINLQYCTRHIIGNMKAKFRGQVTQYVENWVWRVQGAVSKPEFESKIAAFAVGFPGIAKYVSEIEPDRWAIHQQVLSKTLYGWRTTNFVESENAKALHARGRNQTLFFQYFMEKWMLTKLKRFDQARKWVEADKKVTPKAKELMSEQAEKLSLSRHITKQ</sequence>
<dbReference type="PANTHER" id="PTHR31973">
    <property type="entry name" value="POLYPROTEIN, PUTATIVE-RELATED"/>
    <property type="match status" value="1"/>
</dbReference>
<reference evidence="1" key="1">
    <citation type="submission" date="2020-03" db="EMBL/GenBank/DDBJ databases">
        <title>Hybrid Assembly of Korean Phytophthora infestans isolates.</title>
        <authorList>
            <person name="Prokchorchik M."/>
            <person name="Lee Y."/>
            <person name="Seo J."/>
            <person name="Cho J.-H."/>
            <person name="Park Y.-E."/>
            <person name="Jang D.-C."/>
            <person name="Im J.-S."/>
            <person name="Choi J.-G."/>
            <person name="Park H.-J."/>
            <person name="Lee G.-B."/>
            <person name="Lee Y.-G."/>
            <person name="Hong S.-Y."/>
            <person name="Cho K."/>
            <person name="Sohn K.H."/>
        </authorList>
    </citation>
    <scope>NUCLEOTIDE SEQUENCE</scope>
    <source>
        <strain evidence="1">KR_2_A2</strain>
    </source>
</reference>
<dbReference type="AlphaFoldDB" id="A0A8S9UXX6"/>
<comment type="caution">
    <text evidence="1">The sequence shown here is derived from an EMBL/GenBank/DDBJ whole genome shotgun (WGS) entry which is preliminary data.</text>
</comment>
<accession>A0A8S9UXX6</accession>
<proteinExistence type="predicted"/>
<evidence type="ECO:0000313" key="2">
    <source>
        <dbReference type="Proteomes" id="UP000704712"/>
    </source>
</evidence>
<protein>
    <recommendedName>
        <fullName evidence="3">MULE transposase domain-containing protein</fullName>
    </recommendedName>
</protein>
<gene>
    <name evidence="1" type="ORF">GN958_ATG05598</name>
</gene>
<evidence type="ECO:0000313" key="1">
    <source>
        <dbReference type="EMBL" id="KAF4145213.1"/>
    </source>
</evidence>
<organism evidence="1 2">
    <name type="scientific">Phytophthora infestans</name>
    <name type="common">Potato late blight agent</name>
    <name type="synonym">Botrytis infestans</name>
    <dbReference type="NCBI Taxonomy" id="4787"/>
    <lineage>
        <taxon>Eukaryota</taxon>
        <taxon>Sar</taxon>
        <taxon>Stramenopiles</taxon>
        <taxon>Oomycota</taxon>
        <taxon>Peronosporomycetes</taxon>
        <taxon>Peronosporales</taxon>
        <taxon>Peronosporaceae</taxon>
        <taxon>Phytophthora</taxon>
    </lineage>
</organism>
<evidence type="ECO:0008006" key="3">
    <source>
        <dbReference type="Google" id="ProtNLM"/>
    </source>
</evidence>
<name>A0A8S9UXX6_PHYIN</name>
<dbReference type="EMBL" id="JAACNO010000755">
    <property type="protein sequence ID" value="KAF4145213.1"/>
    <property type="molecule type" value="Genomic_DNA"/>
</dbReference>